<accession>A0A7W4YV96</accession>
<keyword evidence="2" id="KW-1185">Reference proteome</keyword>
<name>A0A7W4YV96_9HYPH</name>
<evidence type="ECO:0000313" key="2">
    <source>
        <dbReference type="Proteomes" id="UP000532010"/>
    </source>
</evidence>
<reference evidence="1 2" key="1">
    <citation type="submission" date="2020-08" db="EMBL/GenBank/DDBJ databases">
        <title>The Agave Microbiome: Exploring the role of microbial communities in plant adaptations to desert environments.</title>
        <authorList>
            <person name="Partida-Martinez L.P."/>
        </authorList>
    </citation>
    <scope>NUCLEOTIDE SEQUENCE [LARGE SCALE GENOMIC DNA]</scope>
    <source>
        <strain evidence="1 2">AT3.9</strain>
    </source>
</reference>
<organism evidence="1 2">
    <name type="scientific">Microvirga lupini</name>
    <dbReference type="NCBI Taxonomy" id="420324"/>
    <lineage>
        <taxon>Bacteria</taxon>
        <taxon>Pseudomonadati</taxon>
        <taxon>Pseudomonadota</taxon>
        <taxon>Alphaproteobacteria</taxon>
        <taxon>Hyphomicrobiales</taxon>
        <taxon>Methylobacteriaceae</taxon>
        <taxon>Microvirga</taxon>
    </lineage>
</organism>
<dbReference type="AlphaFoldDB" id="A0A7W4YV96"/>
<evidence type="ECO:0000313" key="1">
    <source>
        <dbReference type="EMBL" id="MBB3017646.1"/>
    </source>
</evidence>
<dbReference type="EMBL" id="JACHWB010000001">
    <property type="protein sequence ID" value="MBB3017646.1"/>
    <property type="molecule type" value="Genomic_DNA"/>
</dbReference>
<dbReference type="Proteomes" id="UP000532010">
    <property type="component" value="Unassembled WGS sequence"/>
</dbReference>
<protein>
    <submittedName>
        <fullName evidence="1">Transcriptional regulator GlxA family with amidase domain</fullName>
    </submittedName>
</protein>
<comment type="caution">
    <text evidence="1">The sequence shown here is derived from an EMBL/GenBank/DDBJ whole genome shotgun (WGS) entry which is preliminary data.</text>
</comment>
<sequence>MSAGQFVALCAGVWVLAALGLLAFFHAATRNDPASIIDEEDAL</sequence>
<proteinExistence type="predicted"/>
<gene>
    <name evidence="1" type="ORF">FHR70_000686</name>
</gene>
<dbReference type="RefSeq" id="WP_281381266.1">
    <property type="nucleotide sequence ID" value="NZ_JACHWB010000001.1"/>
</dbReference>